<organism evidence="6 7">
    <name type="scientific">Symbiodinium microadriaticum</name>
    <name type="common">Dinoflagellate</name>
    <name type="synonym">Zooxanthella microadriatica</name>
    <dbReference type="NCBI Taxonomy" id="2951"/>
    <lineage>
        <taxon>Eukaryota</taxon>
        <taxon>Sar</taxon>
        <taxon>Alveolata</taxon>
        <taxon>Dinophyceae</taxon>
        <taxon>Suessiales</taxon>
        <taxon>Symbiodiniaceae</taxon>
        <taxon>Symbiodinium</taxon>
    </lineage>
</organism>
<dbReference type="SUPFAM" id="SSF48403">
    <property type="entry name" value="Ankyrin repeat"/>
    <property type="match status" value="2"/>
</dbReference>
<dbReference type="EMBL" id="LSRX01000826">
    <property type="protein sequence ID" value="OLP88178.1"/>
    <property type="molecule type" value="Genomic_DNA"/>
</dbReference>
<reference evidence="6 7" key="1">
    <citation type="submission" date="2016-02" db="EMBL/GenBank/DDBJ databases">
        <title>Genome analysis of coral dinoflagellate symbionts highlights evolutionary adaptations to a symbiotic lifestyle.</title>
        <authorList>
            <person name="Aranda M."/>
            <person name="Li Y."/>
            <person name="Liew Y.J."/>
            <person name="Baumgarten S."/>
            <person name="Simakov O."/>
            <person name="Wilson M."/>
            <person name="Piel J."/>
            <person name="Ashoor H."/>
            <person name="Bougouffa S."/>
            <person name="Bajic V.B."/>
            <person name="Ryu T."/>
            <person name="Ravasi T."/>
            <person name="Bayer T."/>
            <person name="Micklem G."/>
            <person name="Kim H."/>
            <person name="Bhak J."/>
            <person name="Lajeunesse T.C."/>
            <person name="Voolstra C.R."/>
        </authorList>
    </citation>
    <scope>NUCLEOTIDE SEQUENCE [LARGE SCALE GENOMIC DNA]</scope>
    <source>
        <strain evidence="6 7">CCMP2467</strain>
    </source>
</reference>
<dbReference type="PRINTS" id="PR01415">
    <property type="entry name" value="ANKYRIN"/>
</dbReference>
<feature type="region of interest" description="Disordered" evidence="4">
    <location>
        <begin position="930"/>
        <end position="989"/>
    </location>
</feature>
<dbReference type="OrthoDB" id="10318459at2759"/>
<feature type="region of interest" description="Disordered" evidence="4">
    <location>
        <begin position="2041"/>
        <end position="2069"/>
    </location>
</feature>
<feature type="repeat" description="ANK" evidence="3">
    <location>
        <begin position="345"/>
        <end position="377"/>
    </location>
</feature>
<accession>A0A1Q9CZ28</accession>
<feature type="region of interest" description="Disordered" evidence="4">
    <location>
        <begin position="2562"/>
        <end position="2583"/>
    </location>
</feature>
<evidence type="ECO:0000313" key="7">
    <source>
        <dbReference type="Proteomes" id="UP000186817"/>
    </source>
</evidence>
<protein>
    <submittedName>
        <fullName evidence="6">Ankyrin repeat domain-containing protein 50</fullName>
    </submittedName>
</protein>
<sequence>MLKSRLLLEAGAYKNLADDFGRTALMRASVQARVEVVRLLLEAGADRNLADRSSCTALMSASGQGHVEVVRLLLEAGASKNLADGNGLTALMKASYAGHVDVVRLLLEAGAHKNWADGAGRTALMSASGQGHVEVARLLLEAGADRNVADGYGRTALTSASGKGHVEVVRLLLQAGADCYLSAALAMASQTGHFEVVRILLEAGADRNFADGNGITAVMKASNKGHVDVVRLLLEAGAHKNLADGVGRTALMSASGKGHVEVVRLLLEAGASKNLADGNGFTALMKASNAGHVDVVRLLLEAGAHKNWADGAGRTALMSASGQGHVKVVRLLLEAGADRNLITINGHTALTTASGEGRIEVVRLLLETGADRNLADGSGWTALMIASEKGHVEVVRLLLDASADSDSATNDGATALMNVSRQGRVEVVRILLQAGADRNLADVSGRTALMSAAGQGHVEVVRLLLEAGASKDLAHNSLSTAFQIATGQRHVEVLRLLLAARANKNLVDYDGFTALTLSAAQGHVEVARLLLLEARADGNVSDGRGWTALTTASRHGHVRIVGLLLEAGADINLADNRGFTASTTASRHGHDEVVRLLDKSEVAMEVADYFSSIEMFAKVDDANLQTLVSSTCARLRQQQGDDKVAVQVTKEPTVDMRTKAEASAQLDLDHLDFGLFTSFPSPRMLFHQCTPVIWVTLINMWPTLLSHYLQMIWCKPVPQQDGVKQRLLPHPDLQCWQGDHWPLAILALIGLSCWCIGIPLLLYLVIWRLDDRNSPANHRRYGFFIDGFEPQYWWWDIVVKRGDIAIMLLLTYTSVADDDKAKLLLYPIISGIVMALCSWCKPFLNDQAVVLISNPSVTVTFILAGWLAVVLTCVCVYLGLGFALALEQGKVQVLLLTTIRRKDVQLGGSRVMANKQGKSVILSDGAGRGHAKGLGADKAVPDDRDLESEGDMSGVEASSPKRVRDAESSRPGKKRAEGQHGSGSDETGFASLDVGMMERLLAQHSERIMRAQKDNLEGMMHLFEQKTNERISRVEDKATSVDNRVQAMEEKVSSIQDQLAQVLRGGRSGGSPNNDRRMTLLFGGWERDTRRSVILQQLDEALEQLGMKDSLDTVPFCTGPRRSTAMCVFKVRSGETEHCARKRMHSVIMAENRVPIPPAGRRMFATYSKSKSERAIAGHASWIKRTMARFGQGYVDQMDIEFNSGSVWIGHKVWVDVSAIAKESKLPYQEAGPSPTSQHLWDFDIRAWNIGGVDEMAVPQALRDAGLSETEDTLYLLQEMPRREAGWHSDEAGGWFVLGFRHEDVWRGTGLMFKSSRWKIVRRVATGRGTWFRIRHVVFGSEMWVGSAHFDPGDTQAKHRANVEEHLSKLKPTLLPIVLAADINSPIRWDQTEQGDSRPFGKDGKTVGFLEAVRKLRAQRNVGWDLHYAEHQAEGQAHQSIHDHLQGIYQTGNTLPELPPWQGEVRAFTQEELLSAVAAGKGGKAVGVDQTSNELLRGICDTPGGIGHLLEFYNNHPDRLEQSNHGGHPQGLFPHAPCQEWKRGTCWLKVDLAKAFDRVDRCWYNLLRNTDAVLQTDWGSTVIEMHAAHRFRWREAENAFEGLSLNNLLYMDVQGEQLQATEDLHVLGLSFRVGATPSETIAPLLASARAKFWGGVNPGGLQRLVKVDILRAPQGTFLLVSLAKFGAHATNTPPKFDSFHEGEPTAPPVATALPRRNDHRGQWRDGKLLGCSRVTSFMTNKHLHTETCSRHGADLHLLDYDKHTELLDHESGHHDDVGLDSTYLPVPVPYYLTQDSHEAGLLDEHGMECTRPKWQPVTNGRHGGHLHFQDYNTYTELPNYEGGHHDDGGQADLHDEHGVDCKWLKQQSEMSGRHGGHLPFQDYNKCTGPPNHEDGHHDDGGLDLTYLPVSAPHYWTQDSNEAALHDEDDVECTWLMQQQANSDSAWYSLLEAVRVKLEGLNKCDRVRGVRRLLRLLDWTIENKKDLAATDGENGAVDGPKNPTEKEVVQAAIGGSNTQQDPNTAVDGPKNPAEKEVVQAAIGGSSTQQDPNTAVDGPKNPAEKEVDQAAKNPTEKGVDLAAIGGSSTQQDPVTAVDGPKNPAEIKVQAAIGGPGLQQDPVTAADQLDGIDDTELTSQLEGSRKAQGKLMGVEDHCIMLFPKEIPAELLTPGTTPRQRPELSPGQGEGKRRCLVVELSSGSGERPQRQVLRVPWDAERDRLRIDISVQDDHNVSEGSTVLAEPAEDAASTLPLPAPGPLGDAGISLTEYWRLLDKVNSGAISMDEVETTYGTRVMMHLQGLQAETTIAEGMLEETDGNHLRRQGVHLGEELNAAEIPPNTEEEQDDVTNLVTTTMTVITGGSLPWMASSMEEWSDPILSLAKEHLHRQRGEGTTAREQASTIYYMVQARQVPEYLDLLPDLLETLGLEVDIDMNCRVLPGPTPFIQWIEAELWEHFLDYYEAGIGAETTTLGSLRASPTMPQAERDEWRLGDTPQDPAQEGNLRIDVAAQEIDEMIGILTVPVLAPEGVGVKMRRAQLDEQQESEKGSREKLDSWCLQPAERKRIRRQEQGNRPRRVQLHDRGVREEEGESWTLSRQLESGSPYWVFEHLVTKQWSLRMQSPEKRKRELLKGLSDTDLGVMTRALLRLMGMLYIEAARLLTQVQDDRRRAEMVDVEVELDEEDDESLYVQTLLSVTAKETWEGLLQALVKKADTDFAATKGLLQGLRRRIGDSLYLHTSRGAQLQAALVAATYGGDHFTQETCATPDNDEELITAWWNKLKQHMELGREETGARGSEDEQPVPVLAALSSPDHPAGAVEAWEHERQLILAEETEQETQENRRAEEERVQEEDDARLFAEHEAAKYKDWENWLVLNTETVPKRRRLLIQAEEPGREGARRLGGAQLDLPRQLNRFRVTMEVVEQAELPDQGTNTATSWSAGHVHEGQGAQRARGSTQLDIDGDMYTRAYTAWRHGVIDDQAVTALFGADWLFLFQVNMHGVDGDTLPTDTTAGMHVIAQFLRNVSREIEEDEETNAQEVQFNERLNQRISSKSFNEKGVGKAAGQVRRTMVAVSQKAESCSDRVKQFMVRYMLPLFQETEEERYLLEWRLKAEAVELLSSQGRKRKSGKVSFWKRARARLLRFGGFFQRRIVRQALDEFSMLWLEIFEQGMLPKNSLEVLCALTAANVRVPFKMPKKDIPQRWEEEVRRLLEDGEEATHRFSPDAVMSATQRLGSLPAEAAVGLVKAVCQTLRAVEKK</sequence>
<feature type="region of interest" description="Disordered" evidence="4">
    <location>
        <begin position="2167"/>
        <end position="2189"/>
    </location>
</feature>
<feature type="compositionally biased region" description="Basic and acidic residues" evidence="4">
    <location>
        <begin position="2060"/>
        <end position="2069"/>
    </location>
</feature>
<keyword evidence="1" id="KW-0677">Repeat</keyword>
<feature type="repeat" description="ANK" evidence="3">
    <location>
        <begin position="312"/>
        <end position="344"/>
    </location>
</feature>
<dbReference type="InterPro" id="IPR002110">
    <property type="entry name" value="Ankyrin_rpt"/>
</dbReference>
<evidence type="ECO:0000256" key="5">
    <source>
        <dbReference type="SAM" id="Phobius"/>
    </source>
</evidence>
<proteinExistence type="predicted"/>
<keyword evidence="7" id="KW-1185">Reference proteome</keyword>
<evidence type="ECO:0000256" key="3">
    <source>
        <dbReference type="PROSITE-ProRule" id="PRU00023"/>
    </source>
</evidence>
<feature type="repeat" description="ANK" evidence="3">
    <location>
        <begin position="86"/>
        <end position="118"/>
    </location>
</feature>
<feature type="repeat" description="ANK" evidence="3">
    <location>
        <begin position="444"/>
        <end position="476"/>
    </location>
</feature>
<keyword evidence="2 3" id="KW-0040">ANK repeat</keyword>
<feature type="repeat" description="ANK" evidence="3">
    <location>
        <begin position="411"/>
        <end position="443"/>
    </location>
</feature>
<dbReference type="Proteomes" id="UP000186817">
    <property type="component" value="Unassembled WGS sequence"/>
</dbReference>
<feature type="repeat" description="ANK" evidence="3">
    <location>
        <begin position="246"/>
        <end position="278"/>
    </location>
</feature>
<evidence type="ECO:0000256" key="1">
    <source>
        <dbReference type="ARBA" id="ARBA00022737"/>
    </source>
</evidence>
<dbReference type="PANTHER" id="PTHR24166:SF48">
    <property type="entry name" value="PROTEIN VAPYRIN"/>
    <property type="match status" value="1"/>
</dbReference>
<feature type="repeat" description="ANK" evidence="3">
    <location>
        <begin position="378"/>
        <end position="410"/>
    </location>
</feature>
<evidence type="ECO:0000256" key="2">
    <source>
        <dbReference type="ARBA" id="ARBA00023043"/>
    </source>
</evidence>
<feature type="repeat" description="ANK" evidence="3">
    <location>
        <begin position="152"/>
        <end position="178"/>
    </location>
</feature>
<dbReference type="InterPro" id="IPR050889">
    <property type="entry name" value="Dendritic_Spine_Reg/Scaffold"/>
</dbReference>
<feature type="transmembrane region" description="Helical" evidence="5">
    <location>
        <begin position="856"/>
        <end position="886"/>
    </location>
</feature>
<feature type="transmembrane region" description="Helical" evidence="5">
    <location>
        <begin position="741"/>
        <end position="766"/>
    </location>
</feature>
<feature type="non-terminal residue" evidence="6">
    <location>
        <position position="3256"/>
    </location>
</feature>
<keyword evidence="5" id="KW-1133">Transmembrane helix</keyword>
<feature type="repeat" description="ANK" evidence="3">
    <location>
        <begin position="180"/>
        <end position="212"/>
    </location>
</feature>
<feature type="region of interest" description="Disordered" evidence="4">
    <location>
        <begin position="2831"/>
        <end position="2851"/>
    </location>
</feature>
<feature type="compositionally biased region" description="Basic and acidic residues" evidence="4">
    <location>
        <begin position="962"/>
        <end position="978"/>
    </location>
</feature>
<dbReference type="Gene3D" id="1.25.40.20">
    <property type="entry name" value="Ankyrin repeat-containing domain"/>
    <property type="match status" value="3"/>
</dbReference>
<dbReference type="Pfam" id="PF13637">
    <property type="entry name" value="Ank_4"/>
    <property type="match status" value="4"/>
</dbReference>
<evidence type="ECO:0000313" key="6">
    <source>
        <dbReference type="EMBL" id="OLP88178.1"/>
    </source>
</evidence>
<dbReference type="Pfam" id="PF00023">
    <property type="entry name" value="Ank"/>
    <property type="match status" value="1"/>
</dbReference>
<comment type="caution">
    <text evidence="6">The sequence shown here is derived from an EMBL/GenBank/DDBJ whole genome shotgun (WGS) entry which is preliminary data.</text>
</comment>
<feature type="compositionally biased region" description="Basic and acidic residues" evidence="4">
    <location>
        <begin position="2566"/>
        <end position="2583"/>
    </location>
</feature>
<dbReference type="PROSITE" id="PS50297">
    <property type="entry name" value="ANK_REP_REGION"/>
    <property type="match status" value="15"/>
</dbReference>
<feature type="repeat" description="ANK" evidence="3">
    <location>
        <begin position="279"/>
        <end position="311"/>
    </location>
</feature>
<evidence type="ECO:0000256" key="4">
    <source>
        <dbReference type="SAM" id="MobiDB-lite"/>
    </source>
</evidence>
<keyword evidence="5" id="KW-0812">Transmembrane</keyword>
<dbReference type="InterPro" id="IPR036770">
    <property type="entry name" value="Ankyrin_rpt-contain_sf"/>
</dbReference>
<keyword evidence="5" id="KW-0472">Membrane</keyword>
<dbReference type="SMART" id="SM00248">
    <property type="entry name" value="ANK"/>
    <property type="match status" value="18"/>
</dbReference>
<feature type="repeat" description="ANK" evidence="3">
    <location>
        <begin position="213"/>
        <end position="245"/>
    </location>
</feature>
<feature type="transmembrane region" description="Helical" evidence="5">
    <location>
        <begin position="824"/>
        <end position="844"/>
    </location>
</feature>
<dbReference type="PANTHER" id="PTHR24166">
    <property type="entry name" value="ROLLING PEBBLES, ISOFORM B"/>
    <property type="match status" value="1"/>
</dbReference>
<gene>
    <name evidence="6" type="primary">ANKRD50</name>
    <name evidence="6" type="ORF">AK812_SmicGene30520</name>
</gene>
<feature type="repeat" description="ANK" evidence="3">
    <location>
        <begin position="53"/>
        <end position="85"/>
    </location>
</feature>
<feature type="repeat" description="ANK" evidence="3">
    <location>
        <begin position="510"/>
        <end position="543"/>
    </location>
</feature>
<dbReference type="PROSITE" id="PS50088">
    <property type="entry name" value="ANK_REPEAT"/>
    <property type="match status" value="16"/>
</dbReference>
<feature type="repeat" description="ANK" evidence="3">
    <location>
        <begin position="119"/>
        <end position="151"/>
    </location>
</feature>
<dbReference type="Pfam" id="PF12796">
    <property type="entry name" value="Ank_2"/>
    <property type="match status" value="4"/>
</dbReference>
<name>A0A1Q9CZ28_SYMMI</name>
<feature type="repeat" description="ANK" evidence="3">
    <location>
        <begin position="20"/>
        <end position="52"/>
    </location>
</feature>
<feature type="repeat" description="ANK" evidence="3">
    <location>
        <begin position="544"/>
        <end position="576"/>
    </location>
</feature>